<dbReference type="PANTHER" id="PTHR22940">
    <property type="entry name" value="TIMEOUT/TIMELESS-2"/>
    <property type="match status" value="1"/>
</dbReference>
<dbReference type="EMBL" id="BAABUK010000036">
    <property type="protein sequence ID" value="GAA5816934.1"/>
    <property type="molecule type" value="Genomic_DNA"/>
</dbReference>
<evidence type="ECO:0000256" key="5">
    <source>
        <dbReference type="SAM" id="MobiDB-lite"/>
    </source>
</evidence>
<proteinExistence type="predicted"/>
<dbReference type="Proteomes" id="UP001473302">
    <property type="component" value="Unassembled WGS sequence"/>
</dbReference>
<reference evidence="7 8" key="1">
    <citation type="submission" date="2024-04" db="EMBL/GenBank/DDBJ databases">
        <title>genome sequences of Mucor flavus KT1a and Helicostylum pulchrum KT1b strains isolated from the surface of a dry-aged beef.</title>
        <authorList>
            <person name="Toyotome T."/>
            <person name="Hosono M."/>
            <person name="Torimaru M."/>
            <person name="Fukuda K."/>
            <person name="Mikami N."/>
        </authorList>
    </citation>
    <scope>NUCLEOTIDE SEQUENCE [LARGE SCALE GENOMIC DNA]</scope>
    <source>
        <strain evidence="7 8">KT1a</strain>
    </source>
</reference>
<organism evidence="7 8">
    <name type="scientific">Mucor flavus</name>
    <dbReference type="NCBI Taxonomy" id="439312"/>
    <lineage>
        <taxon>Eukaryota</taxon>
        <taxon>Fungi</taxon>
        <taxon>Fungi incertae sedis</taxon>
        <taxon>Mucoromycota</taxon>
        <taxon>Mucoromycotina</taxon>
        <taxon>Mucoromycetes</taxon>
        <taxon>Mucorales</taxon>
        <taxon>Mucorineae</taxon>
        <taxon>Mucoraceae</taxon>
        <taxon>Mucor</taxon>
    </lineage>
</organism>
<dbReference type="InterPro" id="IPR044998">
    <property type="entry name" value="Timeless"/>
</dbReference>
<dbReference type="InterPro" id="IPR006906">
    <property type="entry name" value="Timeless_N"/>
</dbReference>
<feature type="region of interest" description="Disordered" evidence="5">
    <location>
        <begin position="571"/>
        <end position="599"/>
    </location>
</feature>
<evidence type="ECO:0000313" key="8">
    <source>
        <dbReference type="Proteomes" id="UP001473302"/>
    </source>
</evidence>
<gene>
    <name evidence="7" type="ORF">MFLAVUS_010469</name>
</gene>
<comment type="subcellular location">
    <subcellularLocation>
        <location evidence="1">Nucleus</location>
    </subcellularLocation>
</comment>
<evidence type="ECO:0000259" key="6">
    <source>
        <dbReference type="Pfam" id="PF04821"/>
    </source>
</evidence>
<keyword evidence="2" id="KW-0236">DNA replication inhibitor</keyword>
<evidence type="ECO:0000256" key="1">
    <source>
        <dbReference type="ARBA" id="ARBA00004123"/>
    </source>
</evidence>
<dbReference type="Pfam" id="PF04821">
    <property type="entry name" value="TIMELESS"/>
    <property type="match status" value="1"/>
</dbReference>
<feature type="compositionally biased region" description="Acidic residues" evidence="5">
    <location>
        <begin position="579"/>
        <end position="597"/>
    </location>
</feature>
<evidence type="ECO:0000313" key="7">
    <source>
        <dbReference type="EMBL" id="GAA5816934.1"/>
    </source>
</evidence>
<sequence length="819" mass="95649">MDQEEIEEVRSYILTLCSAIGGLEEVSNEDKSVGQKYTPGDEALACLRDLKRAIRTDSENNERTVLKALAEYNVIETDIVPLLLSFRKDDSEVALRFILACVELLVPMTWPIEKRIDDDEQEDNPNLMSCYRKYKLDLLTEGVFESILALIVNSVRIPQRDRSIIDQTVIRLGLYLFRNLTAIPDLNISQSSNPEQIRMSQMQETLLMRYYEADVLELLLTIASNSTKVEGTAEWNVLVLELFYNLIKFVDPKQVFYFGITNGSERGGMIDISAKLSDLLTLENTKKRQRTSLVPTRHNRFGGTYVLEREDQKRVSHSQVAGFADPTLLIEGQKRSGRAGIKRKLEDKSLVRKVYQNGQSIMYLKRTAQSFIKSCFNAFYTRMLKDMLREDVKILANDYTRYHYTMRWFLEYHGYEQTSIMRQNKDNLDLPGQEIDHGTKDYDFAMVASALDLKAVLFCLKQMRVTMDNKQWFELQMAMDCLRQMLQTIGIMVNSETEEYRIIAEHIQSNLYYEQQHLDLLIETVRCYKNQSNGYLKSVVLLNHVLLRSLDKYQQGKKVLFTRKKARSKAKKVKPSRQEEEEPLIADVEESENEDEARDSNAAYKDQVFKFDSFEKRYMSSEVVHTYCALLESYEDLEPKYIACITSMFHRIMVKRRAEHFFWKLPVLDLFNKILCNAYRTRNTKEFIMLTEFIHYSTYQFFKAAKGYPLLFVEALIPKFKSNRELWEQPDERMVQAQRDEQAYLDDVNYIPPTTAKESENPALQEENHNIIDDTMADYLFGAFDRREEDIIDDSLGLEVETSIEEVDRLLLEMGVETH</sequence>
<feature type="domain" description="Timeless N-terminal" evidence="6">
    <location>
        <begin position="36"/>
        <end position="306"/>
    </location>
</feature>
<comment type="caution">
    <text evidence="7">The sequence shown here is derived from an EMBL/GenBank/DDBJ whole genome shotgun (WGS) entry which is preliminary data.</text>
</comment>
<keyword evidence="4" id="KW-0131">Cell cycle</keyword>
<evidence type="ECO:0000256" key="3">
    <source>
        <dbReference type="ARBA" id="ARBA00023242"/>
    </source>
</evidence>
<protein>
    <recommendedName>
        <fullName evidence="6">Timeless N-terminal domain-containing protein</fullName>
    </recommendedName>
</protein>
<keyword evidence="3" id="KW-0539">Nucleus</keyword>
<keyword evidence="8" id="KW-1185">Reference proteome</keyword>
<dbReference type="PANTHER" id="PTHR22940:SF4">
    <property type="entry name" value="PROTEIN TIMELESS HOMOLOG"/>
    <property type="match status" value="1"/>
</dbReference>
<accession>A0ABP9ZCR8</accession>
<evidence type="ECO:0000256" key="2">
    <source>
        <dbReference type="ARBA" id="ARBA00022880"/>
    </source>
</evidence>
<name>A0ABP9ZCR8_9FUNG</name>
<evidence type="ECO:0000256" key="4">
    <source>
        <dbReference type="ARBA" id="ARBA00023306"/>
    </source>
</evidence>